<dbReference type="EMBL" id="KE375031">
    <property type="protein sequence ID" value="EPQ65256.1"/>
    <property type="molecule type" value="Genomic_DNA"/>
</dbReference>
<evidence type="ECO:0000313" key="5">
    <source>
        <dbReference type="EMBL" id="EPQ65256.1"/>
    </source>
</evidence>
<evidence type="ECO:0000313" key="6">
    <source>
        <dbReference type="EMBL" id="SUZ09828.1"/>
    </source>
</evidence>
<dbReference type="AlphaFoldDB" id="A0A061HH93"/>
<dbReference type="PANTHER" id="PTHR38118:SF2">
    <property type="entry name" value="CDP-ALCOHOL PHOSPHATIDYLTRANSFERASE PROTEIN"/>
    <property type="match status" value="1"/>
</dbReference>
<dbReference type="HOGENOM" id="CLU_084512_0_0_1"/>
<feature type="signal peptide" evidence="3">
    <location>
        <begin position="1"/>
        <end position="22"/>
    </location>
</feature>
<dbReference type="InterPro" id="IPR056124">
    <property type="entry name" value="DUF7707"/>
</dbReference>
<reference evidence="6" key="3">
    <citation type="submission" date="2018-07" db="EMBL/GenBank/DDBJ databases">
        <authorList>
            <person name="Quirk P.G."/>
            <person name="Krulwich T.A."/>
        </authorList>
    </citation>
    <scope>NUCLEOTIDE SEQUENCE</scope>
    <source>
        <strain evidence="6">96224</strain>
    </source>
</reference>
<feature type="transmembrane region" description="Helical" evidence="2">
    <location>
        <begin position="181"/>
        <end position="198"/>
    </location>
</feature>
<evidence type="ECO:0000256" key="3">
    <source>
        <dbReference type="SAM" id="SignalP"/>
    </source>
</evidence>
<reference evidence="5" key="2">
    <citation type="submission" date="2013-01" db="EMBL/GenBank/DDBJ databases">
        <title>The wheat powdery mildew genome reveals unique evolution of an obligate biotroph.</title>
        <authorList>
            <person name="Oberhaensli S."/>
            <person name="Wicker T."/>
            <person name="Keller B."/>
        </authorList>
    </citation>
    <scope>NUCLEOTIDE SEQUENCE</scope>
    <source>
        <strain evidence="5">96224</strain>
    </source>
</reference>
<keyword evidence="3" id="KW-0732">Signal</keyword>
<keyword evidence="2" id="KW-0472">Membrane</keyword>
<accession>A0A061HH93</accession>
<organism evidence="6">
    <name type="scientific">Blumeria graminis f. sp. tritici 96224</name>
    <dbReference type="NCBI Taxonomy" id="1268274"/>
    <lineage>
        <taxon>Eukaryota</taxon>
        <taxon>Fungi</taxon>
        <taxon>Dikarya</taxon>
        <taxon>Ascomycota</taxon>
        <taxon>Pezizomycotina</taxon>
        <taxon>Leotiomycetes</taxon>
        <taxon>Erysiphales</taxon>
        <taxon>Erysiphaceae</taxon>
        <taxon>Blumeria</taxon>
    </lineage>
</organism>
<dbReference type="Proteomes" id="UP000053110">
    <property type="component" value="Unassembled WGS sequence"/>
</dbReference>
<evidence type="ECO:0000259" key="4">
    <source>
        <dbReference type="Pfam" id="PF24808"/>
    </source>
</evidence>
<keyword evidence="2" id="KW-1133">Transmembrane helix</keyword>
<gene>
    <name evidence="5" type="ORF">BGT96224_1473</name>
    <name evidence="6" type="ORF">BGT96224V2_LOCUS2969</name>
</gene>
<evidence type="ECO:0000256" key="2">
    <source>
        <dbReference type="SAM" id="Phobius"/>
    </source>
</evidence>
<evidence type="ECO:0000313" key="7">
    <source>
        <dbReference type="Proteomes" id="UP000053110"/>
    </source>
</evidence>
<evidence type="ECO:0000256" key="1">
    <source>
        <dbReference type="SAM" id="MobiDB-lite"/>
    </source>
</evidence>
<proteinExistence type="predicted"/>
<keyword evidence="2" id="KW-0812">Transmembrane</keyword>
<dbReference type="OrthoDB" id="2439692at2759"/>
<feature type="region of interest" description="Disordered" evidence="1">
    <location>
        <begin position="129"/>
        <end position="151"/>
    </location>
</feature>
<dbReference type="PANTHER" id="PTHR38118">
    <property type="entry name" value="ANCHORED CELL WALL PROTEIN 11-RELATED"/>
    <property type="match status" value="1"/>
</dbReference>
<name>A0A061HH93_BLUGR</name>
<dbReference type="Pfam" id="PF24808">
    <property type="entry name" value="DUF7707"/>
    <property type="match status" value="1"/>
</dbReference>
<sequence length="199" mass="20713">MQMMWRLIQAVALLSIGVSSQASYYIDPASVPSSLRGSWCSTQTTSCPLLCLQLPGQSSTTLSNTCDPKSLTFNCVCESGQSPNSSEYSQTLPFFMCQEFGNQCVAGCGGNPECQSKCRENHPCGAQNPTRVNTTSTAIEPSKTDTSTSGVAFTGLGGSSATDSSDSSKSGSLAALDLGRSYGLAIVFAGVFAGFAVMM</sequence>
<feature type="domain" description="DUF7707" evidence="4">
    <location>
        <begin position="25"/>
        <end position="129"/>
    </location>
</feature>
<feature type="chain" id="PRO_5044538693" evidence="3">
    <location>
        <begin position="23"/>
        <end position="199"/>
    </location>
</feature>
<dbReference type="EMBL" id="UIGY01000059">
    <property type="protein sequence ID" value="SUZ09828.1"/>
    <property type="molecule type" value="Genomic_DNA"/>
</dbReference>
<protein>
    <submittedName>
        <fullName evidence="6">Bgt-1473</fullName>
    </submittedName>
</protein>
<reference evidence="7" key="1">
    <citation type="journal article" date="2013" name="Nat. Genet.">
        <title>The wheat powdery mildew genome shows the unique evolution of an obligate biotroph.</title>
        <authorList>
            <person name="Wicker T."/>
            <person name="Oberhaensli S."/>
            <person name="Parlange F."/>
            <person name="Buchmann J.P."/>
            <person name="Shatalina M."/>
            <person name="Roffler S."/>
            <person name="Ben-David R."/>
            <person name="Dolezel J."/>
            <person name="Simkova H."/>
            <person name="Schulze-Lefert P."/>
            <person name="Spanu P.D."/>
            <person name="Bruggmann R."/>
            <person name="Amselem J."/>
            <person name="Quesneville H."/>
            <person name="Ver Loren van Themaat E."/>
            <person name="Paape T."/>
            <person name="Shimizu K.K."/>
            <person name="Keller B."/>
        </authorList>
    </citation>
    <scope>NUCLEOTIDE SEQUENCE [LARGE SCALE GENOMIC DNA]</scope>
    <source>
        <strain evidence="7">96224</strain>
    </source>
</reference>